<dbReference type="EMBL" id="MU790575">
    <property type="protein sequence ID" value="KAJ3997721.1"/>
    <property type="molecule type" value="Genomic_DNA"/>
</dbReference>
<keyword evidence="2" id="KW-1185">Reference proteome</keyword>
<accession>A0ABQ8QGQ9</accession>
<gene>
    <name evidence="1" type="ORF">F5050DRAFT_1876128</name>
</gene>
<organism evidence="1 2">
    <name type="scientific">Lentinula boryana</name>
    <dbReference type="NCBI Taxonomy" id="40481"/>
    <lineage>
        <taxon>Eukaryota</taxon>
        <taxon>Fungi</taxon>
        <taxon>Dikarya</taxon>
        <taxon>Basidiomycota</taxon>
        <taxon>Agaricomycotina</taxon>
        <taxon>Agaricomycetes</taxon>
        <taxon>Agaricomycetidae</taxon>
        <taxon>Agaricales</taxon>
        <taxon>Marasmiineae</taxon>
        <taxon>Omphalotaceae</taxon>
        <taxon>Lentinula</taxon>
    </lineage>
</organism>
<dbReference type="Proteomes" id="UP001163828">
    <property type="component" value="Unassembled WGS sequence"/>
</dbReference>
<proteinExistence type="predicted"/>
<comment type="caution">
    <text evidence="1">The sequence shown here is derived from an EMBL/GenBank/DDBJ whole genome shotgun (WGS) entry which is preliminary data.</text>
</comment>
<sequence>MAGVPPGTFLLSGLMLLHTTNRSQKAKLPEELVETRAEDPFVRLSLSIRSSSQVQVINIQRRRALQIRQEPLRKMSRPDTKMQRQRSSQALLFRLVSVASQLEIHTKPSFHGLEEVACPFYYVYNNEVNENMQLLRYLPYLLYLLKKKTHWFPAKGIVRCSPIQLNMRLAWFEDQDVKGTTIGGESCFALFGAGSGVTGAKIVIGETAAVVALAKFL</sequence>
<protein>
    <submittedName>
        <fullName evidence="1">Uncharacterized protein</fullName>
    </submittedName>
</protein>
<reference evidence="1" key="1">
    <citation type="submission" date="2022-08" db="EMBL/GenBank/DDBJ databases">
        <authorList>
            <consortium name="DOE Joint Genome Institute"/>
            <person name="Min B."/>
            <person name="Riley R."/>
            <person name="Sierra-Patev S."/>
            <person name="Naranjo-Ortiz M."/>
            <person name="Looney B."/>
            <person name="Konkel Z."/>
            <person name="Slot J.C."/>
            <person name="Sakamoto Y."/>
            <person name="Steenwyk J.L."/>
            <person name="Rokas A."/>
            <person name="Carro J."/>
            <person name="Camarero S."/>
            <person name="Ferreira P."/>
            <person name="Molpeceres G."/>
            <person name="Ruiz-Duenas F.J."/>
            <person name="Serrano A."/>
            <person name="Henrissat B."/>
            <person name="Drula E."/>
            <person name="Hughes K.W."/>
            <person name="Mata J.L."/>
            <person name="Ishikawa N.K."/>
            <person name="Vargas-Isla R."/>
            <person name="Ushijima S."/>
            <person name="Smith C.A."/>
            <person name="Ahrendt S."/>
            <person name="Andreopoulos W."/>
            <person name="He G."/>
            <person name="Labutti K."/>
            <person name="Lipzen A."/>
            <person name="Ng V."/>
            <person name="Sandor L."/>
            <person name="Barry K."/>
            <person name="Martinez A.T."/>
            <person name="Xiao Y."/>
            <person name="Gibbons J.G."/>
            <person name="Terashima K."/>
            <person name="Hibbett D.S."/>
            <person name="Grigoriev I.V."/>
        </authorList>
    </citation>
    <scope>NUCLEOTIDE SEQUENCE</scope>
    <source>
        <strain evidence="1">TFB10827</strain>
    </source>
</reference>
<evidence type="ECO:0000313" key="1">
    <source>
        <dbReference type="EMBL" id="KAJ3997721.1"/>
    </source>
</evidence>
<evidence type="ECO:0000313" key="2">
    <source>
        <dbReference type="Proteomes" id="UP001163828"/>
    </source>
</evidence>
<name>A0ABQ8QGQ9_9AGAR</name>